<name>A0A653DRC7_CALMS</name>
<keyword evidence="3" id="KW-1185">Reference proteome</keyword>
<organism evidence="2 3">
    <name type="scientific">Callosobruchus maculatus</name>
    <name type="common">Southern cowpea weevil</name>
    <name type="synonym">Pulse bruchid</name>
    <dbReference type="NCBI Taxonomy" id="64391"/>
    <lineage>
        <taxon>Eukaryota</taxon>
        <taxon>Metazoa</taxon>
        <taxon>Ecdysozoa</taxon>
        <taxon>Arthropoda</taxon>
        <taxon>Hexapoda</taxon>
        <taxon>Insecta</taxon>
        <taxon>Pterygota</taxon>
        <taxon>Neoptera</taxon>
        <taxon>Endopterygota</taxon>
        <taxon>Coleoptera</taxon>
        <taxon>Polyphaga</taxon>
        <taxon>Cucujiformia</taxon>
        <taxon>Chrysomeloidea</taxon>
        <taxon>Chrysomelidae</taxon>
        <taxon>Bruchinae</taxon>
        <taxon>Bruchini</taxon>
        <taxon>Callosobruchus</taxon>
    </lineage>
</organism>
<protein>
    <submittedName>
        <fullName evidence="2">Uncharacterized protein</fullName>
    </submittedName>
</protein>
<evidence type="ECO:0000313" key="3">
    <source>
        <dbReference type="Proteomes" id="UP000410492"/>
    </source>
</evidence>
<dbReference type="OrthoDB" id="6803926at2759"/>
<sequence>MSTGGLGQLKTQCDEEKENHIPDIHLTLPGQEIVDILVVDEVPQTCPRPDDCIEEQAITDTPSTSKTWESYTPQHLRTPRSKKLRLNRGHTKSLKDKFCEKKIMFAEEEIKRSQLEQEEILLKRQRDMEEQQERMELLHQEHQKRMELLNLEIEIKKSMLQQ</sequence>
<feature type="coiled-coil region" evidence="1">
    <location>
        <begin position="112"/>
        <end position="152"/>
    </location>
</feature>
<dbReference type="EMBL" id="CAACVG010014118">
    <property type="protein sequence ID" value="VEN62779.1"/>
    <property type="molecule type" value="Genomic_DNA"/>
</dbReference>
<proteinExistence type="predicted"/>
<accession>A0A653DRC7</accession>
<evidence type="ECO:0000313" key="2">
    <source>
        <dbReference type="EMBL" id="VEN62779.1"/>
    </source>
</evidence>
<dbReference type="AlphaFoldDB" id="A0A653DRC7"/>
<keyword evidence="1" id="KW-0175">Coiled coil</keyword>
<dbReference type="Proteomes" id="UP000410492">
    <property type="component" value="Unassembled WGS sequence"/>
</dbReference>
<reference evidence="2 3" key="1">
    <citation type="submission" date="2019-01" db="EMBL/GenBank/DDBJ databases">
        <authorList>
            <person name="Sayadi A."/>
        </authorList>
    </citation>
    <scope>NUCLEOTIDE SEQUENCE [LARGE SCALE GENOMIC DNA]</scope>
</reference>
<evidence type="ECO:0000256" key="1">
    <source>
        <dbReference type="SAM" id="Coils"/>
    </source>
</evidence>
<gene>
    <name evidence="2" type="ORF">CALMAC_LOCUS19796</name>
</gene>